<feature type="compositionally biased region" description="Polar residues" evidence="1">
    <location>
        <begin position="201"/>
        <end position="224"/>
    </location>
</feature>
<gene>
    <name evidence="2" type="ORF">BW154_04770</name>
</gene>
<reference evidence="2" key="2">
    <citation type="journal article" date="2018" name="Food Control">
        <title>Characterization of Lactococcus lactis isolates from herbs, fruits and vegetables for use as biopreservatives against Listeria monocytogenes in cheese.</title>
        <authorList>
            <person name="Ho V."/>
            <person name="Lo R."/>
            <person name="Bansal N."/>
            <person name="Turner M.S."/>
        </authorList>
    </citation>
    <scope>NUCLEOTIDE SEQUENCE</scope>
    <source>
        <strain evidence="2">537</strain>
    </source>
</reference>
<feature type="compositionally biased region" description="Gly residues" evidence="1">
    <location>
        <begin position="32"/>
        <end position="49"/>
    </location>
</feature>
<feature type="region of interest" description="Disordered" evidence="1">
    <location>
        <begin position="75"/>
        <end position="119"/>
    </location>
</feature>
<organism evidence="2 3">
    <name type="scientific">Lactococcus lactis</name>
    <dbReference type="NCBI Taxonomy" id="1358"/>
    <lineage>
        <taxon>Bacteria</taxon>
        <taxon>Bacillati</taxon>
        <taxon>Bacillota</taxon>
        <taxon>Bacilli</taxon>
        <taxon>Lactobacillales</taxon>
        <taxon>Streptococcaceae</taxon>
        <taxon>Lactococcus</taxon>
    </lineage>
</organism>
<feature type="region of interest" description="Disordered" evidence="1">
    <location>
        <begin position="183"/>
        <end position="224"/>
    </location>
</feature>
<feature type="compositionally biased region" description="Basic and acidic residues" evidence="1">
    <location>
        <begin position="82"/>
        <end position="119"/>
    </location>
</feature>
<dbReference type="AlphaFoldDB" id="A0AAP8E305"/>
<accession>A0AAP8E305</accession>
<name>A0AAP8E305_9LACT</name>
<proteinExistence type="predicted"/>
<dbReference type="EMBL" id="MTJS01000002">
    <property type="protein sequence ID" value="PFG89900.1"/>
    <property type="molecule type" value="Genomic_DNA"/>
</dbReference>
<sequence length="224" mass="24030">MGIGGKIMKFIKMSGVELLKLNLQLFAEGGEDGSGAQGGGNGAGEGGEGQAPISFANQSEFDSVVDKRISKALETAQSKWQTESDKRVAEAKSEGEKLAKLNEDQRAELEKQQQDEALAQREADITRRELRAQSLEQLAERDLPKELIDVVVLTDAESCNKSIEGIEKAFRSAVENAVNKRLASSAENPAGNGAATGKESVGSQYAKQANSRTESKTTLWGQTK</sequence>
<evidence type="ECO:0000256" key="1">
    <source>
        <dbReference type="SAM" id="MobiDB-lite"/>
    </source>
</evidence>
<evidence type="ECO:0008006" key="4">
    <source>
        <dbReference type="Google" id="ProtNLM"/>
    </source>
</evidence>
<evidence type="ECO:0000313" key="3">
    <source>
        <dbReference type="Proteomes" id="UP000225275"/>
    </source>
</evidence>
<reference evidence="2" key="1">
    <citation type="submission" date="2017-01" db="EMBL/GenBank/DDBJ databases">
        <authorList>
            <person name="Lo R."/>
        </authorList>
    </citation>
    <scope>NUCLEOTIDE SEQUENCE</scope>
    <source>
        <strain evidence="2">537</strain>
    </source>
</reference>
<evidence type="ECO:0000313" key="2">
    <source>
        <dbReference type="EMBL" id="PFG89900.1"/>
    </source>
</evidence>
<protein>
    <recommendedName>
        <fullName evidence="4">DUF4355 domain-containing protein</fullName>
    </recommendedName>
</protein>
<dbReference type="Proteomes" id="UP000225275">
    <property type="component" value="Unassembled WGS sequence"/>
</dbReference>
<dbReference type="InterPro" id="IPR025580">
    <property type="entry name" value="Gp46"/>
</dbReference>
<comment type="caution">
    <text evidence="2">The sequence shown here is derived from an EMBL/GenBank/DDBJ whole genome shotgun (WGS) entry which is preliminary data.</text>
</comment>
<dbReference type="Pfam" id="PF14265">
    <property type="entry name" value="DUF4355"/>
    <property type="match status" value="1"/>
</dbReference>
<feature type="region of interest" description="Disordered" evidence="1">
    <location>
        <begin position="29"/>
        <end position="53"/>
    </location>
</feature>